<gene>
    <name evidence="2" type="ORF">PHAVU_011G126900g</name>
</gene>
<evidence type="ECO:0000256" key="1">
    <source>
        <dbReference type="SAM" id="SignalP"/>
    </source>
</evidence>
<dbReference type="OrthoDB" id="1430009at2759"/>
<dbReference type="Gramene" id="ESW04810">
    <property type="protein sequence ID" value="ESW04810"/>
    <property type="gene ID" value="PHAVU_011G126900g"/>
</dbReference>
<sequence length="79" mass="8788">MKLITSVLILLLVLAIKIDMFCFSQNEGAMEVVEAGRCDEKLNEDCQESKCDSDCVKKHGNLVSGRCNAIEDCICRFPC</sequence>
<evidence type="ECO:0000313" key="3">
    <source>
        <dbReference type="Proteomes" id="UP000000226"/>
    </source>
</evidence>
<accession>V7AHT1</accession>
<dbReference type="AlphaFoldDB" id="V7AHT1"/>
<evidence type="ECO:0008006" key="4">
    <source>
        <dbReference type="Google" id="ProtNLM"/>
    </source>
</evidence>
<proteinExistence type="predicted"/>
<name>V7AHT1_PHAVU</name>
<organism evidence="2 3">
    <name type="scientific">Phaseolus vulgaris</name>
    <name type="common">Kidney bean</name>
    <name type="synonym">French bean</name>
    <dbReference type="NCBI Taxonomy" id="3885"/>
    <lineage>
        <taxon>Eukaryota</taxon>
        <taxon>Viridiplantae</taxon>
        <taxon>Streptophyta</taxon>
        <taxon>Embryophyta</taxon>
        <taxon>Tracheophyta</taxon>
        <taxon>Spermatophyta</taxon>
        <taxon>Magnoliopsida</taxon>
        <taxon>eudicotyledons</taxon>
        <taxon>Gunneridae</taxon>
        <taxon>Pentapetalae</taxon>
        <taxon>rosids</taxon>
        <taxon>fabids</taxon>
        <taxon>Fabales</taxon>
        <taxon>Fabaceae</taxon>
        <taxon>Papilionoideae</taxon>
        <taxon>50 kb inversion clade</taxon>
        <taxon>NPAAA clade</taxon>
        <taxon>indigoferoid/millettioid clade</taxon>
        <taxon>Phaseoleae</taxon>
        <taxon>Phaseolus</taxon>
    </lineage>
</organism>
<protein>
    <recommendedName>
        <fullName evidence="4">Defensin-like protein</fullName>
    </recommendedName>
</protein>
<feature type="chain" id="PRO_5012271857" description="Defensin-like protein" evidence="1">
    <location>
        <begin position="16"/>
        <end position="79"/>
    </location>
</feature>
<keyword evidence="3" id="KW-1185">Reference proteome</keyword>
<feature type="signal peptide" evidence="1">
    <location>
        <begin position="1"/>
        <end position="15"/>
    </location>
</feature>
<dbReference type="SMR" id="V7AHT1"/>
<dbReference type="EMBL" id="CM002298">
    <property type="protein sequence ID" value="ESW04810.1"/>
    <property type="molecule type" value="Genomic_DNA"/>
</dbReference>
<dbReference type="Proteomes" id="UP000000226">
    <property type="component" value="Chromosome 11"/>
</dbReference>
<keyword evidence="1" id="KW-0732">Signal</keyword>
<evidence type="ECO:0000313" key="2">
    <source>
        <dbReference type="EMBL" id="ESW04810.1"/>
    </source>
</evidence>
<reference evidence="3" key="1">
    <citation type="journal article" date="2014" name="Nat. Genet.">
        <title>A reference genome for common bean and genome-wide analysis of dual domestications.</title>
        <authorList>
            <person name="Schmutz J."/>
            <person name="McClean P.E."/>
            <person name="Mamidi S."/>
            <person name="Wu G.A."/>
            <person name="Cannon S.B."/>
            <person name="Grimwood J."/>
            <person name="Jenkins J."/>
            <person name="Shu S."/>
            <person name="Song Q."/>
            <person name="Chavarro C."/>
            <person name="Torres-Torres M."/>
            <person name="Geffroy V."/>
            <person name="Moghaddam S.M."/>
            <person name="Gao D."/>
            <person name="Abernathy B."/>
            <person name="Barry K."/>
            <person name="Blair M."/>
            <person name="Brick M.A."/>
            <person name="Chovatia M."/>
            <person name="Gepts P."/>
            <person name="Goodstein D.M."/>
            <person name="Gonzales M."/>
            <person name="Hellsten U."/>
            <person name="Hyten D.L."/>
            <person name="Jia G."/>
            <person name="Kelly J.D."/>
            <person name="Kudrna D."/>
            <person name="Lee R."/>
            <person name="Richard M.M."/>
            <person name="Miklas P.N."/>
            <person name="Osorno J.M."/>
            <person name="Rodrigues J."/>
            <person name="Thareau V."/>
            <person name="Urrea C.A."/>
            <person name="Wang M."/>
            <person name="Yu Y."/>
            <person name="Zhang M."/>
            <person name="Wing R.A."/>
            <person name="Cregan P.B."/>
            <person name="Rokhsar D.S."/>
            <person name="Jackson S.A."/>
        </authorList>
    </citation>
    <scope>NUCLEOTIDE SEQUENCE [LARGE SCALE GENOMIC DNA]</scope>
    <source>
        <strain evidence="3">cv. G19833</strain>
    </source>
</reference>